<evidence type="ECO:0000256" key="2">
    <source>
        <dbReference type="ARBA" id="ARBA00008434"/>
    </source>
</evidence>
<dbReference type="PANTHER" id="PTHR46685:SF1">
    <property type="entry name" value="SMALL RIBOSOMAL SUBUNIT PROTEIN US15M"/>
    <property type="match status" value="1"/>
</dbReference>
<comment type="similarity">
    <text evidence="2">Belongs to the universal ribosomal protein uS15 family.</text>
</comment>
<evidence type="ECO:0000256" key="7">
    <source>
        <dbReference type="ARBA" id="ARBA00035249"/>
    </source>
</evidence>
<gene>
    <name evidence="10" type="primary">LOC113206328</name>
</gene>
<sequence>MSISLRGVRSLNVLQNVSSFTKDGVYNLRREFSLKSIPIAFEAVSSSLNAGCHQVPCRNFYKHKVEVEKRIKWERPVKVPCILPQKSGELSGLPEIDYDKPPPLYEKSKEYQTASEHVKRIVSLKFQPSSVRKQAMKDSMIQKVKRHVLDTKSVECKIAKWTAIIRNMQVHYANYPYDKVGRADVKEIIDLRKKRMKLLRTLDYKRFEWLLETLDLIFKPAPSSHERVERKKSMRWLAEQYCEAVVQKKLDEYKEKLNSQKREFLERKLSTMTSIIEEEKSFGVEPSFTSEEIKEVEATLKMIIEEEARKSDKNAEEVEVY</sequence>
<dbReference type="GO" id="GO:0003723">
    <property type="term" value="F:RNA binding"/>
    <property type="evidence" value="ECO:0007669"/>
    <property type="project" value="TreeGrafter"/>
</dbReference>
<dbReference type="OrthoDB" id="441444at2759"/>
<dbReference type="GO" id="GO:0032543">
    <property type="term" value="P:mitochondrial translation"/>
    <property type="evidence" value="ECO:0007669"/>
    <property type="project" value="TreeGrafter"/>
</dbReference>
<dbReference type="Pfam" id="PF00312">
    <property type="entry name" value="Ribosomal_S15"/>
    <property type="match status" value="1"/>
</dbReference>
<evidence type="ECO:0000313" key="9">
    <source>
        <dbReference type="Proteomes" id="UP000504606"/>
    </source>
</evidence>
<evidence type="ECO:0000256" key="4">
    <source>
        <dbReference type="ARBA" id="ARBA00022980"/>
    </source>
</evidence>
<dbReference type="GeneID" id="113206328"/>
<evidence type="ECO:0000256" key="3">
    <source>
        <dbReference type="ARBA" id="ARBA00022946"/>
    </source>
</evidence>
<proteinExistence type="inferred from homology"/>
<dbReference type="PANTHER" id="PTHR46685">
    <property type="entry name" value="28S RIBOSOMAL PROTEIN S15, MITOCHONDRIAL"/>
    <property type="match status" value="1"/>
</dbReference>
<name>A0A6J1SFQ3_FRAOC</name>
<keyword evidence="4 10" id="KW-0689">Ribosomal protein</keyword>
<dbReference type="SUPFAM" id="SSF47060">
    <property type="entry name" value="S15/NS1 RNA-binding domain"/>
    <property type="match status" value="1"/>
</dbReference>
<evidence type="ECO:0000313" key="10">
    <source>
        <dbReference type="RefSeq" id="XP_026278140.1"/>
    </source>
</evidence>
<evidence type="ECO:0000256" key="8">
    <source>
        <dbReference type="ARBA" id="ARBA00035528"/>
    </source>
</evidence>
<dbReference type="Gene3D" id="1.10.287.10">
    <property type="entry name" value="S15/NS1, RNA-binding"/>
    <property type="match status" value="1"/>
</dbReference>
<dbReference type="InterPro" id="IPR052137">
    <property type="entry name" value="uS15_ribosomal"/>
</dbReference>
<protein>
    <recommendedName>
        <fullName evidence="7">Small ribosomal subunit protein uS15m</fullName>
    </recommendedName>
    <alternativeName>
        <fullName evidence="8">28S ribosomal protein S15, mitochondrial</fullName>
    </alternativeName>
</protein>
<accession>A0A6J1SFQ3</accession>
<dbReference type="AlphaFoldDB" id="A0A6J1SFQ3"/>
<dbReference type="InterPro" id="IPR000589">
    <property type="entry name" value="Ribosomal_uS15"/>
</dbReference>
<organism evidence="9 10">
    <name type="scientific">Frankliniella occidentalis</name>
    <name type="common">Western flower thrips</name>
    <name type="synonym">Euthrips occidentalis</name>
    <dbReference type="NCBI Taxonomy" id="133901"/>
    <lineage>
        <taxon>Eukaryota</taxon>
        <taxon>Metazoa</taxon>
        <taxon>Ecdysozoa</taxon>
        <taxon>Arthropoda</taxon>
        <taxon>Hexapoda</taxon>
        <taxon>Insecta</taxon>
        <taxon>Pterygota</taxon>
        <taxon>Neoptera</taxon>
        <taxon>Paraneoptera</taxon>
        <taxon>Thysanoptera</taxon>
        <taxon>Terebrantia</taxon>
        <taxon>Thripoidea</taxon>
        <taxon>Thripidae</taxon>
        <taxon>Frankliniella</taxon>
    </lineage>
</organism>
<keyword evidence="6" id="KW-0687">Ribonucleoprotein</keyword>
<dbReference type="RefSeq" id="XP_026278140.1">
    <property type="nucleotide sequence ID" value="XM_026422355.2"/>
</dbReference>
<reference evidence="10" key="1">
    <citation type="submission" date="2025-08" db="UniProtKB">
        <authorList>
            <consortium name="RefSeq"/>
        </authorList>
    </citation>
    <scope>IDENTIFICATION</scope>
    <source>
        <tissue evidence="10">Whole organism</tissue>
    </source>
</reference>
<dbReference type="InterPro" id="IPR009068">
    <property type="entry name" value="uS15_NS1_RNA-bd_sf"/>
</dbReference>
<dbReference type="GO" id="GO:0003735">
    <property type="term" value="F:structural constituent of ribosome"/>
    <property type="evidence" value="ECO:0007669"/>
    <property type="project" value="InterPro"/>
</dbReference>
<evidence type="ECO:0000256" key="6">
    <source>
        <dbReference type="ARBA" id="ARBA00023274"/>
    </source>
</evidence>
<dbReference type="KEGG" id="foc:113206328"/>
<comment type="subcellular location">
    <subcellularLocation>
        <location evidence="1">Mitochondrion</location>
    </subcellularLocation>
</comment>
<keyword evidence="5" id="KW-0496">Mitochondrion</keyword>
<keyword evidence="3" id="KW-0809">Transit peptide</keyword>
<dbReference type="CTD" id="37587"/>
<dbReference type="GO" id="GO:0005763">
    <property type="term" value="C:mitochondrial small ribosomal subunit"/>
    <property type="evidence" value="ECO:0007669"/>
    <property type="project" value="TreeGrafter"/>
</dbReference>
<evidence type="ECO:0000256" key="1">
    <source>
        <dbReference type="ARBA" id="ARBA00004173"/>
    </source>
</evidence>
<dbReference type="SMART" id="SM01387">
    <property type="entry name" value="Ribosomal_S15"/>
    <property type="match status" value="1"/>
</dbReference>
<dbReference type="Proteomes" id="UP000504606">
    <property type="component" value="Unplaced"/>
</dbReference>
<keyword evidence="9" id="KW-1185">Reference proteome</keyword>
<evidence type="ECO:0000256" key="5">
    <source>
        <dbReference type="ARBA" id="ARBA00023128"/>
    </source>
</evidence>